<dbReference type="Pfam" id="PF00248">
    <property type="entry name" value="Aldo_ket_red"/>
    <property type="match status" value="1"/>
</dbReference>
<dbReference type="CDD" id="cd19127">
    <property type="entry name" value="AKR_AKR5B1"/>
    <property type="match status" value="1"/>
</dbReference>
<dbReference type="PANTHER" id="PTHR43827">
    <property type="entry name" value="2,5-DIKETO-D-GLUCONIC ACID REDUCTASE"/>
    <property type="match status" value="1"/>
</dbReference>
<dbReference type="OrthoDB" id="9804790at2"/>
<dbReference type="EMBL" id="CP032624">
    <property type="protein sequence ID" value="AYG03460.1"/>
    <property type="molecule type" value="Genomic_DNA"/>
</dbReference>
<evidence type="ECO:0000256" key="5">
    <source>
        <dbReference type="PIRSR" id="PIRSR000097-2"/>
    </source>
</evidence>
<dbReference type="PROSITE" id="PS00063">
    <property type="entry name" value="ALDOKETO_REDUCTASE_3"/>
    <property type="match status" value="1"/>
</dbReference>
<proteinExistence type="inferred from homology"/>
<comment type="similarity">
    <text evidence="1">Belongs to the aldo/keto reductase family.</text>
</comment>
<dbReference type="Gene3D" id="3.20.20.100">
    <property type="entry name" value="NADP-dependent oxidoreductase domain"/>
    <property type="match status" value="1"/>
</dbReference>
<evidence type="ECO:0000256" key="3">
    <source>
        <dbReference type="ARBA" id="ARBA00023002"/>
    </source>
</evidence>
<dbReference type="InterPro" id="IPR020471">
    <property type="entry name" value="AKR"/>
</dbReference>
<evidence type="ECO:0000313" key="9">
    <source>
        <dbReference type="Proteomes" id="UP000275069"/>
    </source>
</evidence>
<sequence length="299" mass="32400">MTTNQITVTLNNGLAIPALGFGVFQASPEDTVTSVTTALQGGYRLIDTAASYGNEREVGVGIRRSGIDRSEIVIESKLWISDYADDKPEVGFEASLRRLGVDYVDLYLLHQPTPADFDDTIAAYQLLERKLAEGKVHAIGVANFSPDHLTRLLDTVDTVPAVNQVEVHPYFTNATVQHADTTLGILTQAWSPIGGIHRYRPSDGAGAGNVFENPVITGLAAKYGKSPAQVILRWHLDEGRSALPKSTHANRIAENFDVFDFTLTSDELAAIDALDTGLRGGPDPELLNTRTFPRAVDNS</sequence>
<name>A0A387BQZ4_9MICO</name>
<evidence type="ECO:0000313" key="8">
    <source>
        <dbReference type="EMBL" id="AYG03460.1"/>
    </source>
</evidence>
<keyword evidence="9" id="KW-1185">Reference proteome</keyword>
<dbReference type="Proteomes" id="UP000275069">
    <property type="component" value="Chromosome"/>
</dbReference>
<feature type="active site" description="Proton donor" evidence="4">
    <location>
        <position position="52"/>
    </location>
</feature>
<dbReference type="InterPro" id="IPR023210">
    <property type="entry name" value="NADP_OxRdtase_dom"/>
</dbReference>
<accession>A0A387BQZ4</accession>
<dbReference type="RefSeq" id="WP_120788992.1">
    <property type="nucleotide sequence ID" value="NZ_CP032624.1"/>
</dbReference>
<evidence type="ECO:0000256" key="1">
    <source>
        <dbReference type="ARBA" id="ARBA00007905"/>
    </source>
</evidence>
<dbReference type="PANTHER" id="PTHR43827:SF3">
    <property type="entry name" value="NADP-DEPENDENT OXIDOREDUCTASE DOMAIN-CONTAINING PROTEIN"/>
    <property type="match status" value="1"/>
</dbReference>
<dbReference type="PRINTS" id="PR00069">
    <property type="entry name" value="ALDKETRDTASE"/>
</dbReference>
<dbReference type="InterPro" id="IPR018170">
    <property type="entry name" value="Aldo/ket_reductase_CS"/>
</dbReference>
<dbReference type="PIRSF" id="PIRSF000097">
    <property type="entry name" value="AKR"/>
    <property type="match status" value="1"/>
</dbReference>
<dbReference type="InterPro" id="IPR036812">
    <property type="entry name" value="NAD(P)_OxRdtase_dom_sf"/>
</dbReference>
<feature type="site" description="Lowers pKa of active site Tyr" evidence="6">
    <location>
        <position position="77"/>
    </location>
</feature>
<dbReference type="SUPFAM" id="SSF51430">
    <property type="entry name" value="NAD(P)-linked oxidoreductase"/>
    <property type="match status" value="1"/>
</dbReference>
<dbReference type="PROSITE" id="PS00798">
    <property type="entry name" value="ALDOKETO_REDUCTASE_1"/>
    <property type="match status" value="1"/>
</dbReference>
<dbReference type="AlphaFoldDB" id="A0A387BQZ4"/>
<evidence type="ECO:0000256" key="2">
    <source>
        <dbReference type="ARBA" id="ARBA00022857"/>
    </source>
</evidence>
<dbReference type="GO" id="GO:0016616">
    <property type="term" value="F:oxidoreductase activity, acting on the CH-OH group of donors, NAD or NADP as acceptor"/>
    <property type="evidence" value="ECO:0007669"/>
    <property type="project" value="UniProtKB-ARBA"/>
</dbReference>
<evidence type="ECO:0000256" key="6">
    <source>
        <dbReference type="PIRSR" id="PIRSR000097-3"/>
    </source>
</evidence>
<keyword evidence="3" id="KW-0560">Oxidoreductase</keyword>
<evidence type="ECO:0000256" key="4">
    <source>
        <dbReference type="PIRSR" id="PIRSR000097-1"/>
    </source>
</evidence>
<feature type="binding site" evidence="5">
    <location>
        <position position="110"/>
    </location>
    <ligand>
        <name>substrate</name>
    </ligand>
</feature>
<feature type="domain" description="NADP-dependent oxidoreductase" evidence="7">
    <location>
        <begin position="25"/>
        <end position="275"/>
    </location>
</feature>
<keyword evidence="2" id="KW-0521">NADP</keyword>
<reference evidence="8 9" key="1">
    <citation type="submission" date="2018-09" db="EMBL/GenBank/DDBJ databases">
        <title>Genome sequencing of strain 2DFW10M-5.</title>
        <authorList>
            <person name="Heo J."/>
            <person name="Kim S.-J."/>
            <person name="Kwon S.-W."/>
        </authorList>
    </citation>
    <scope>NUCLEOTIDE SEQUENCE [LARGE SCALE GENOMIC DNA]</scope>
    <source>
        <strain evidence="8 9">2DFW10M-5</strain>
    </source>
</reference>
<protein>
    <submittedName>
        <fullName evidence="8">Aldo/keto reductase</fullName>
    </submittedName>
</protein>
<gene>
    <name evidence="8" type="ORF">D7I44_07865</name>
</gene>
<dbReference type="KEGG" id="gry:D7I44_07865"/>
<evidence type="ECO:0000259" key="7">
    <source>
        <dbReference type="Pfam" id="PF00248"/>
    </source>
</evidence>
<organism evidence="8 9">
    <name type="scientific">Gryllotalpicola protaetiae</name>
    <dbReference type="NCBI Taxonomy" id="2419771"/>
    <lineage>
        <taxon>Bacteria</taxon>
        <taxon>Bacillati</taxon>
        <taxon>Actinomycetota</taxon>
        <taxon>Actinomycetes</taxon>
        <taxon>Micrococcales</taxon>
        <taxon>Microbacteriaceae</taxon>
        <taxon>Gryllotalpicola</taxon>
    </lineage>
</organism>
<dbReference type="FunFam" id="3.20.20.100:FF:000002">
    <property type="entry name" value="2,5-diketo-D-gluconic acid reductase A"/>
    <property type="match status" value="1"/>
</dbReference>